<comment type="caution">
    <text evidence="2">The sequence shown here is derived from an EMBL/GenBank/DDBJ whole genome shotgun (WGS) entry which is preliminary data.</text>
</comment>
<dbReference type="Proteomes" id="UP000216442">
    <property type="component" value="Unassembled WGS sequence"/>
</dbReference>
<keyword evidence="3" id="KW-1185">Reference proteome</keyword>
<feature type="compositionally biased region" description="Basic and acidic residues" evidence="1">
    <location>
        <begin position="26"/>
        <end position="46"/>
    </location>
</feature>
<evidence type="ECO:0000313" key="3">
    <source>
        <dbReference type="Proteomes" id="UP000216442"/>
    </source>
</evidence>
<organism evidence="2 3">
    <name type="scientific">Mesorhizobium temperatum</name>
    <dbReference type="NCBI Taxonomy" id="241416"/>
    <lineage>
        <taxon>Bacteria</taxon>
        <taxon>Pseudomonadati</taxon>
        <taxon>Pseudomonadota</taxon>
        <taxon>Alphaproteobacteria</taxon>
        <taxon>Hyphomicrobiales</taxon>
        <taxon>Phyllobacteriaceae</taxon>
        <taxon>Mesorhizobium</taxon>
    </lineage>
</organism>
<proteinExistence type="predicted"/>
<reference evidence="2 3" key="1">
    <citation type="submission" date="2017-08" db="EMBL/GenBank/DDBJ databases">
        <title>Mesorhizobium wenxinae sp. nov., a novel rhizobial species isolated from root nodules of chickpea (Cicer arietinum L.).</title>
        <authorList>
            <person name="Zhang J."/>
        </authorList>
    </citation>
    <scope>NUCLEOTIDE SEQUENCE [LARGE SCALE GENOMIC DNA]</scope>
    <source>
        <strain evidence="2 3">SDW018</strain>
    </source>
</reference>
<protein>
    <submittedName>
        <fullName evidence="2">Uncharacterized protein</fullName>
    </submittedName>
</protein>
<feature type="region of interest" description="Disordered" evidence="1">
    <location>
        <begin position="1"/>
        <end position="47"/>
    </location>
</feature>
<accession>A0A271L8L7</accession>
<evidence type="ECO:0000313" key="2">
    <source>
        <dbReference type="EMBL" id="PAQ04451.1"/>
    </source>
</evidence>
<sequence>MERLSKITMSDMHRPKQPPLQYGGSDGREATRKCHESTTRVAEGEPPRGWQWLLQKRNG</sequence>
<dbReference type="EMBL" id="NPKJ01000077">
    <property type="protein sequence ID" value="PAQ04451.1"/>
    <property type="molecule type" value="Genomic_DNA"/>
</dbReference>
<gene>
    <name evidence="2" type="ORF">CIT26_35140</name>
</gene>
<name>A0A271L8L7_9HYPH</name>
<dbReference type="AlphaFoldDB" id="A0A271L8L7"/>
<evidence type="ECO:0000256" key="1">
    <source>
        <dbReference type="SAM" id="MobiDB-lite"/>
    </source>
</evidence>